<keyword evidence="2" id="KW-1185">Reference proteome</keyword>
<organism evidence="1 2">
    <name type="scientific">Durusdinium trenchii</name>
    <dbReference type="NCBI Taxonomy" id="1381693"/>
    <lineage>
        <taxon>Eukaryota</taxon>
        <taxon>Sar</taxon>
        <taxon>Alveolata</taxon>
        <taxon>Dinophyceae</taxon>
        <taxon>Suessiales</taxon>
        <taxon>Symbiodiniaceae</taxon>
        <taxon>Durusdinium</taxon>
    </lineage>
</organism>
<comment type="caution">
    <text evidence="1">The sequence shown here is derived from an EMBL/GenBank/DDBJ whole genome shotgun (WGS) entry which is preliminary data.</text>
</comment>
<sequence>MVDDSHTSCGVVSCTVDSQFLSIEESYLPSYNHFSVTFRRCLPAPGPAVGLGLDGDRARRGQDLEAEPNRLRMTRERMSRGRLRSYRSKTRNVRIYQAAVRLWGAGLLWSTALQTATDAFDEAEADD</sequence>
<proteinExistence type="predicted"/>
<evidence type="ECO:0000313" key="1">
    <source>
        <dbReference type="EMBL" id="CAK8988358.1"/>
    </source>
</evidence>
<protein>
    <submittedName>
        <fullName evidence="1">Uncharacterized protein</fullName>
    </submittedName>
</protein>
<name>A0ABP0HF46_9DINO</name>
<reference evidence="1 2" key="1">
    <citation type="submission" date="2024-02" db="EMBL/GenBank/DDBJ databases">
        <authorList>
            <person name="Chen Y."/>
            <person name="Shah S."/>
            <person name="Dougan E. K."/>
            <person name="Thang M."/>
            <person name="Chan C."/>
        </authorList>
    </citation>
    <scope>NUCLEOTIDE SEQUENCE [LARGE SCALE GENOMIC DNA]</scope>
</reference>
<evidence type="ECO:0000313" key="2">
    <source>
        <dbReference type="Proteomes" id="UP001642464"/>
    </source>
</evidence>
<gene>
    <name evidence="1" type="ORF">SCF082_LOCUS1354</name>
</gene>
<dbReference type="EMBL" id="CAXAMM010000658">
    <property type="protein sequence ID" value="CAK8988358.1"/>
    <property type="molecule type" value="Genomic_DNA"/>
</dbReference>
<dbReference type="Proteomes" id="UP001642464">
    <property type="component" value="Unassembled WGS sequence"/>
</dbReference>
<accession>A0ABP0HF46</accession>